<accession>A0A4Q7ILJ0</accession>
<sequence length="129" mass="14762">MAHWSKVPIFFCEKYLKVPINGSTIELSIKRNYNLKVIGRELITTYIANNCDAQKPLQCWLREVEEASWKDKEIIKTSYRGIDFLPNNKVIFHFFAGSFKLLALIVIGAGVIIVEKIGSIAESSKWNLK</sequence>
<dbReference type="AlphaFoldDB" id="A0A4Q7ILJ0"/>
<reference evidence="2 3" key="1">
    <citation type="submission" date="2018-01" db="EMBL/GenBank/DDBJ databases">
        <title>Co-occurrence of chitin degradation, pigmentation and bioactivity in marine Pseudoalteromonas.</title>
        <authorList>
            <person name="Paulsen S."/>
            <person name="Gram L."/>
            <person name="Machado H."/>
        </authorList>
    </citation>
    <scope>NUCLEOTIDE SEQUENCE [LARGE SCALE GENOMIC DNA]</scope>
    <source>
        <strain evidence="2 3">S3898</strain>
    </source>
</reference>
<name>A0A4Q7ILJ0_9GAMM</name>
<dbReference type="Pfam" id="PF09907">
    <property type="entry name" value="HigB_toxin"/>
    <property type="match status" value="1"/>
</dbReference>
<evidence type="ECO:0000256" key="1">
    <source>
        <dbReference type="SAM" id="Phobius"/>
    </source>
</evidence>
<dbReference type="Proteomes" id="UP000291338">
    <property type="component" value="Unassembled WGS sequence"/>
</dbReference>
<protein>
    <submittedName>
        <fullName evidence="2">Uncharacterized protein</fullName>
    </submittedName>
</protein>
<organism evidence="2 3">
    <name type="scientific">Pseudoalteromonas phenolica</name>
    <dbReference type="NCBI Taxonomy" id="161398"/>
    <lineage>
        <taxon>Bacteria</taxon>
        <taxon>Pseudomonadati</taxon>
        <taxon>Pseudomonadota</taxon>
        <taxon>Gammaproteobacteria</taxon>
        <taxon>Alteromonadales</taxon>
        <taxon>Pseudoalteromonadaceae</taxon>
        <taxon>Pseudoalteromonas</taxon>
    </lineage>
</organism>
<dbReference type="GO" id="GO:0110001">
    <property type="term" value="C:toxin-antitoxin complex"/>
    <property type="evidence" value="ECO:0007669"/>
    <property type="project" value="InterPro"/>
</dbReference>
<evidence type="ECO:0000313" key="3">
    <source>
        <dbReference type="Proteomes" id="UP000291338"/>
    </source>
</evidence>
<keyword evidence="1" id="KW-0812">Transmembrane</keyword>
<dbReference type="EMBL" id="PPSX01000051">
    <property type="protein sequence ID" value="RZQ52525.1"/>
    <property type="molecule type" value="Genomic_DNA"/>
</dbReference>
<gene>
    <name evidence="2" type="ORF">C1E23_13750</name>
</gene>
<keyword evidence="1" id="KW-1133">Transmembrane helix</keyword>
<dbReference type="GO" id="GO:0003723">
    <property type="term" value="F:RNA binding"/>
    <property type="evidence" value="ECO:0007669"/>
    <property type="project" value="InterPro"/>
</dbReference>
<keyword evidence="1" id="KW-0472">Membrane</keyword>
<dbReference type="InterPro" id="IPR018669">
    <property type="entry name" value="Toxin_HigB"/>
</dbReference>
<proteinExistence type="predicted"/>
<comment type="caution">
    <text evidence="2">The sequence shown here is derived from an EMBL/GenBank/DDBJ whole genome shotgun (WGS) entry which is preliminary data.</text>
</comment>
<evidence type="ECO:0000313" key="2">
    <source>
        <dbReference type="EMBL" id="RZQ52525.1"/>
    </source>
</evidence>
<feature type="transmembrane region" description="Helical" evidence="1">
    <location>
        <begin position="90"/>
        <end position="114"/>
    </location>
</feature>
<dbReference type="GO" id="GO:0004519">
    <property type="term" value="F:endonuclease activity"/>
    <property type="evidence" value="ECO:0007669"/>
    <property type="project" value="InterPro"/>
</dbReference>